<reference evidence="3 4" key="1">
    <citation type="submission" date="2022-05" db="EMBL/GenBank/DDBJ databases">
        <title>Microbulbifer sp. nov., isolated from sponge.</title>
        <authorList>
            <person name="Gao L."/>
        </authorList>
    </citation>
    <scope>NUCLEOTIDE SEQUENCE [LARGE SCALE GENOMIC DNA]</scope>
    <source>
        <strain evidence="3 4">MI-G</strain>
    </source>
</reference>
<keyword evidence="1" id="KW-0732">Signal</keyword>
<name>A0ABY9EJF5_9GAMM</name>
<evidence type="ECO:0000256" key="1">
    <source>
        <dbReference type="SAM" id="SignalP"/>
    </source>
</evidence>
<sequence length="233" mass="23640">MKIKPILGALTLAAAATGVHAQTVSVEVTNLTHSIYFTPLLVSAHADAFHLFEIGTAATPALQMMAEGGDISGLVAEAESVGATNVENPASGLLGPGTSVSLEAFDSGNNGFLSIAAMLLPTNDGFVGLDAWEIPTEPGSYTLYLNAYDAGTEANDERVVAGSGAPFVAGIPANPGGNGGAGGTGVTTEEVNQRVHIHRGNIGDTDPGAGASDLDARIHRWLNPVAKVVVTIQ</sequence>
<dbReference type="NCBIfam" id="NF038123">
    <property type="entry name" value="NF038123_dom"/>
    <property type="match status" value="1"/>
</dbReference>
<evidence type="ECO:0000313" key="3">
    <source>
        <dbReference type="EMBL" id="WKD51381.1"/>
    </source>
</evidence>
<gene>
    <name evidence="3" type="ORF">M8T91_08165</name>
</gene>
<feature type="chain" id="PRO_5046841605" evidence="1">
    <location>
        <begin position="22"/>
        <end position="233"/>
    </location>
</feature>
<proteinExistence type="predicted"/>
<dbReference type="Pfam" id="PF06468">
    <property type="entry name" value="Spond_N"/>
    <property type="match status" value="1"/>
</dbReference>
<dbReference type="Gene3D" id="2.60.40.2130">
    <property type="entry name" value="F-spondin domain"/>
    <property type="match status" value="1"/>
</dbReference>
<keyword evidence="4" id="KW-1185">Reference proteome</keyword>
<evidence type="ECO:0000259" key="2">
    <source>
        <dbReference type="Pfam" id="PF06468"/>
    </source>
</evidence>
<dbReference type="RefSeq" id="WP_301418603.1">
    <property type="nucleotide sequence ID" value="NZ_CP098023.1"/>
</dbReference>
<accession>A0ABY9EJF5</accession>
<dbReference type="Proteomes" id="UP001321520">
    <property type="component" value="Chromosome"/>
</dbReference>
<dbReference type="InterPro" id="IPR009465">
    <property type="entry name" value="Spondin_N"/>
</dbReference>
<feature type="domain" description="Spondin" evidence="2">
    <location>
        <begin position="36"/>
        <end position="154"/>
    </location>
</feature>
<protein>
    <submittedName>
        <fullName evidence="3">Spondin domain-containing protein</fullName>
    </submittedName>
</protein>
<feature type="signal peptide" evidence="1">
    <location>
        <begin position="1"/>
        <end position="21"/>
    </location>
</feature>
<dbReference type="EMBL" id="CP098023">
    <property type="protein sequence ID" value="WKD51381.1"/>
    <property type="molecule type" value="Genomic_DNA"/>
</dbReference>
<organism evidence="3 4">
    <name type="scientific">Microbulbifer spongiae</name>
    <dbReference type="NCBI Taxonomy" id="2944933"/>
    <lineage>
        <taxon>Bacteria</taxon>
        <taxon>Pseudomonadati</taxon>
        <taxon>Pseudomonadota</taxon>
        <taxon>Gammaproteobacteria</taxon>
        <taxon>Cellvibrionales</taxon>
        <taxon>Microbulbiferaceae</taxon>
        <taxon>Microbulbifer</taxon>
    </lineage>
</organism>
<dbReference type="InterPro" id="IPR038678">
    <property type="entry name" value="Spondin_N_sf"/>
</dbReference>
<evidence type="ECO:0000313" key="4">
    <source>
        <dbReference type="Proteomes" id="UP001321520"/>
    </source>
</evidence>